<sequence length="428" mass="46262">MNKKWWVLLSTIVAVLGIGVFSSANQVDAKIKFTDNTTFYKSEPDNAKPSVLSAITTINQNGTLIYDADAVQQKNVITTAADHWNKAVGINLIMSYQQANVPKADADVVIKPADLPDGVGGVTGYNGVVYEGWQNIIEIGNSTLNAATSHNGFVQAVSTTSHEMGHALGLNHDPGALMGTSGADDLAKGILPNIPAYNVNAVGDMLKDLNQLYPNAKPINIPNMSDFRDDGTTEKILPTDPIASETFGSDHLVSRNFNGGKIEIKINQNVYQVGRGEVGTTNSLNLTNTQQQIVTGYVSAGGNRYYQIKVGDQYYIIWGDQDIITGDAYQDTSKATNISDTDLISNLSADTPKLVTRDFTPTKIEITGNENVYQVGIGYVGTTASLNLTGKQMQVLTTYTDVNGNHAYQIYAGGRYLVLWDYLTKVVD</sequence>
<dbReference type="GO" id="GO:0008237">
    <property type="term" value="F:metallopeptidase activity"/>
    <property type="evidence" value="ECO:0007669"/>
    <property type="project" value="UniProtKB-KW"/>
</dbReference>
<keyword evidence="2" id="KW-0378">Hydrolase</keyword>
<keyword evidence="2" id="KW-0645">Protease</keyword>
<dbReference type="EMBL" id="CP136128">
    <property type="protein sequence ID" value="WNX28509.1"/>
    <property type="molecule type" value="Genomic_DNA"/>
</dbReference>
<evidence type="ECO:0000313" key="3">
    <source>
        <dbReference type="Proteomes" id="UP000195609"/>
    </source>
</evidence>
<keyword evidence="2" id="KW-0482">Metalloprotease</keyword>
<reference evidence="1 3" key="1">
    <citation type="journal article" date="2017" name="Front. Immunol.">
        <title>Complete Genome Sequence of Lactobacillus casei LC5, a Potential Probiotics for Atopic Dermatitis.</title>
        <authorList>
            <person name="Kang J."/>
            <person name="Chung W.H."/>
            <person name="Lim T.J."/>
            <person name="Whon T.W."/>
            <person name="Lim S."/>
            <person name="Nam Y.D."/>
        </authorList>
    </citation>
    <scope>NUCLEOTIDE SEQUENCE [LARGE SCALE GENOMIC DNA]</scope>
    <source>
        <strain evidence="1 3">LC5</strain>
    </source>
</reference>
<evidence type="ECO:0000313" key="4">
    <source>
        <dbReference type="Proteomes" id="UP001303564"/>
    </source>
</evidence>
<dbReference type="SUPFAM" id="SSF55486">
    <property type="entry name" value="Metalloproteases ('zincins'), catalytic domain"/>
    <property type="match status" value="1"/>
</dbReference>
<proteinExistence type="predicted"/>
<dbReference type="Proteomes" id="UP000195609">
    <property type="component" value="Chromosome"/>
</dbReference>
<dbReference type="RefSeq" id="WP_087911930.1">
    <property type="nucleotide sequence ID" value="NZ_CP017065.1"/>
</dbReference>
<keyword evidence="4" id="KW-1185">Reference proteome</keyword>
<dbReference type="Gene3D" id="3.40.390.10">
    <property type="entry name" value="Collagenase (Catalytic Domain)"/>
    <property type="match status" value="1"/>
</dbReference>
<evidence type="ECO:0000313" key="1">
    <source>
        <dbReference type="EMBL" id="ARY91173.1"/>
    </source>
</evidence>
<reference evidence="2 4" key="2">
    <citation type="submission" date="2023-09" db="EMBL/GenBank/DDBJ databases">
        <title>Genomic characteristic of L. casei group strains isolated from clinical sources.</title>
        <authorList>
            <person name="Jarocki P."/>
        </authorList>
    </citation>
    <scope>NUCLEOTIDE SEQUENCE [LARGE SCALE GENOMIC DNA]</scope>
    <source>
        <strain evidence="2 4">LMG 24099</strain>
    </source>
</reference>
<dbReference type="AlphaFoldDB" id="A0AAN1C8G6"/>
<name>A0AAN1C8G6_LACCA</name>
<dbReference type="InterPro" id="IPR024079">
    <property type="entry name" value="MetalloPept_cat_dom_sf"/>
</dbReference>
<accession>A0AAN1C8G6</accession>
<gene>
    <name evidence="1" type="ORF">BGL52_05205</name>
    <name evidence="2" type="ORF">RWA16_05165</name>
</gene>
<dbReference type="Proteomes" id="UP001303564">
    <property type="component" value="Chromosome"/>
</dbReference>
<protein>
    <submittedName>
        <fullName evidence="1">Peptidase</fullName>
    </submittedName>
    <submittedName>
        <fullName evidence="2">Zinc-dependent metalloprotease family protein</fullName>
    </submittedName>
</protein>
<dbReference type="EMBL" id="CP017065">
    <property type="protein sequence ID" value="ARY91173.1"/>
    <property type="molecule type" value="Genomic_DNA"/>
</dbReference>
<evidence type="ECO:0000313" key="2">
    <source>
        <dbReference type="EMBL" id="WNX28509.1"/>
    </source>
</evidence>
<organism evidence="1 3">
    <name type="scientific">Lacticaseibacillus casei</name>
    <name type="common">Lactobacillus casei</name>
    <dbReference type="NCBI Taxonomy" id="1582"/>
    <lineage>
        <taxon>Bacteria</taxon>
        <taxon>Bacillati</taxon>
        <taxon>Bacillota</taxon>
        <taxon>Bacilli</taxon>
        <taxon>Lactobacillales</taxon>
        <taxon>Lactobacillaceae</taxon>
        <taxon>Lacticaseibacillus</taxon>
    </lineage>
</organism>